<sequence length="200" mass="22176">MAVKNYLEDRNEPSDAKLAKFIPQNQEFFTLEPDGLLVHFAASHPKRGALITQWVTPEALKLLVLRMCHDDGSAQHPSTAATHAKVFENFYWRGMGADIRDYVGYIFEVLGDVLEGEVAEGPNEVFRHLCVHREIGAEPATVADGTSAAQERLHALDHVLVTGVDPGQGVQAEAVTGAEYREWAKSVRNEEGEVQRRVDN</sequence>
<dbReference type="Pfam" id="PF17921">
    <property type="entry name" value="Integrase_H2C2"/>
    <property type="match status" value="1"/>
</dbReference>
<dbReference type="Proteomes" id="UP000664859">
    <property type="component" value="Unassembled WGS sequence"/>
</dbReference>
<feature type="domain" description="Integrase zinc-binding" evidence="1">
    <location>
        <begin position="57"/>
        <end position="103"/>
    </location>
</feature>
<dbReference type="Gene3D" id="1.10.340.70">
    <property type="match status" value="1"/>
</dbReference>
<evidence type="ECO:0000313" key="3">
    <source>
        <dbReference type="Proteomes" id="UP000664859"/>
    </source>
</evidence>
<evidence type="ECO:0000313" key="2">
    <source>
        <dbReference type="EMBL" id="KAG5190404.1"/>
    </source>
</evidence>
<keyword evidence="3" id="KW-1185">Reference proteome</keyword>
<dbReference type="InterPro" id="IPR041588">
    <property type="entry name" value="Integrase_H2C2"/>
</dbReference>
<protein>
    <recommendedName>
        <fullName evidence="1">Integrase zinc-binding domain-containing protein</fullName>
    </recommendedName>
</protein>
<dbReference type="EMBL" id="JAFCMP010000035">
    <property type="protein sequence ID" value="KAG5190404.1"/>
    <property type="molecule type" value="Genomic_DNA"/>
</dbReference>
<evidence type="ECO:0000259" key="1">
    <source>
        <dbReference type="Pfam" id="PF17921"/>
    </source>
</evidence>
<dbReference type="AlphaFoldDB" id="A0A836CM48"/>
<proteinExistence type="predicted"/>
<reference evidence="2" key="1">
    <citation type="submission" date="2021-02" db="EMBL/GenBank/DDBJ databases">
        <title>First Annotated Genome of the Yellow-green Alga Tribonema minus.</title>
        <authorList>
            <person name="Mahan K.M."/>
        </authorList>
    </citation>
    <scope>NUCLEOTIDE SEQUENCE</scope>
    <source>
        <strain evidence="2">UTEX B ZZ1240</strain>
    </source>
</reference>
<accession>A0A836CM48</accession>
<comment type="caution">
    <text evidence="2">The sequence shown here is derived from an EMBL/GenBank/DDBJ whole genome shotgun (WGS) entry which is preliminary data.</text>
</comment>
<name>A0A836CM48_9STRA</name>
<dbReference type="OrthoDB" id="6373272at2759"/>
<gene>
    <name evidence="2" type="ORF">JKP88DRAFT_275292</name>
</gene>
<organism evidence="2 3">
    <name type="scientific">Tribonema minus</name>
    <dbReference type="NCBI Taxonomy" id="303371"/>
    <lineage>
        <taxon>Eukaryota</taxon>
        <taxon>Sar</taxon>
        <taxon>Stramenopiles</taxon>
        <taxon>Ochrophyta</taxon>
        <taxon>PX clade</taxon>
        <taxon>Xanthophyceae</taxon>
        <taxon>Tribonematales</taxon>
        <taxon>Tribonemataceae</taxon>
        <taxon>Tribonema</taxon>
    </lineage>
</organism>